<evidence type="ECO:0000313" key="14">
    <source>
        <dbReference type="Proteomes" id="UP000677265"/>
    </source>
</evidence>
<dbReference type="Pfam" id="PF00724">
    <property type="entry name" value="Oxidored_FMN"/>
    <property type="match status" value="1"/>
</dbReference>
<keyword evidence="9" id="KW-0411">Iron-sulfur</keyword>
<organism evidence="12">
    <name type="scientific">Neobacillus citreus</name>
    <dbReference type="NCBI Taxonomy" id="2833578"/>
    <lineage>
        <taxon>Bacteria</taxon>
        <taxon>Bacillati</taxon>
        <taxon>Bacillota</taxon>
        <taxon>Bacilli</taxon>
        <taxon>Bacillales</taxon>
        <taxon>Bacillaceae</taxon>
        <taxon>Neobacillus</taxon>
    </lineage>
</organism>
<dbReference type="SUPFAM" id="SSF51395">
    <property type="entry name" value="FMN-linked oxidoreductases"/>
    <property type="match status" value="1"/>
</dbReference>
<dbReference type="EMBL" id="JAGYPE020000075">
    <property type="protein sequence ID" value="MCH6269001.1"/>
    <property type="molecule type" value="Genomic_DNA"/>
</dbReference>
<dbReference type="GO" id="GO:0046872">
    <property type="term" value="F:metal ion binding"/>
    <property type="evidence" value="ECO:0007669"/>
    <property type="project" value="UniProtKB-KW"/>
</dbReference>
<dbReference type="InterPro" id="IPR013785">
    <property type="entry name" value="Aldolase_TIM"/>
</dbReference>
<evidence type="ECO:0000313" key="13">
    <source>
        <dbReference type="EMBL" id="MCH6269001.1"/>
    </source>
</evidence>
<dbReference type="RefSeq" id="WP_213147507.1">
    <property type="nucleotide sequence ID" value="NZ_JAGYPE020000075.1"/>
</dbReference>
<keyword evidence="5" id="KW-0288">FMN</keyword>
<comment type="cofactor">
    <cofactor evidence="1">
        <name>FMN</name>
        <dbReference type="ChEBI" id="CHEBI:58210"/>
    </cofactor>
</comment>
<dbReference type="PANTHER" id="PTHR42917">
    <property type="entry name" value="2,4-DIENOYL-COA REDUCTASE"/>
    <property type="match status" value="1"/>
</dbReference>
<keyword evidence="4" id="KW-0285">Flavoprotein</keyword>
<dbReference type="Proteomes" id="UP000677265">
    <property type="component" value="Unassembled WGS sequence"/>
</dbReference>
<protein>
    <submittedName>
        <fullName evidence="12">FAD-dependent oxidoreductase</fullName>
    </submittedName>
</protein>
<evidence type="ECO:0000256" key="4">
    <source>
        <dbReference type="ARBA" id="ARBA00022630"/>
    </source>
</evidence>
<evidence type="ECO:0000256" key="2">
    <source>
        <dbReference type="ARBA" id="ARBA00001966"/>
    </source>
</evidence>
<keyword evidence="6" id="KW-0479">Metal-binding</keyword>
<evidence type="ECO:0000256" key="7">
    <source>
        <dbReference type="ARBA" id="ARBA00023002"/>
    </source>
</evidence>
<dbReference type="Gene3D" id="3.50.50.60">
    <property type="entry name" value="FAD/NAD(P)-binding domain"/>
    <property type="match status" value="1"/>
</dbReference>
<evidence type="ECO:0000256" key="1">
    <source>
        <dbReference type="ARBA" id="ARBA00001917"/>
    </source>
</evidence>
<dbReference type="PRINTS" id="PR00368">
    <property type="entry name" value="FADPNR"/>
</dbReference>
<dbReference type="InterPro" id="IPR023753">
    <property type="entry name" value="FAD/NAD-binding_dom"/>
</dbReference>
<accession>A0A942T9W4</accession>
<reference evidence="12" key="1">
    <citation type="submission" date="2021-05" db="EMBL/GenBank/DDBJ databases">
        <title>Novel Bacillus species.</title>
        <authorList>
            <person name="Liu G."/>
        </authorList>
    </citation>
    <scope>NUCLEOTIDE SEQUENCE</scope>
    <source>
        <strain evidence="12 14">FJAT-50051</strain>
    </source>
</reference>
<dbReference type="InterPro" id="IPR036188">
    <property type="entry name" value="FAD/NAD-bd_sf"/>
</dbReference>
<dbReference type="InterPro" id="IPR051793">
    <property type="entry name" value="NADH:flavin_oxidoreductase"/>
</dbReference>
<dbReference type="GO" id="GO:0051536">
    <property type="term" value="F:iron-sulfur cluster binding"/>
    <property type="evidence" value="ECO:0007669"/>
    <property type="project" value="UniProtKB-KW"/>
</dbReference>
<dbReference type="Pfam" id="PF07992">
    <property type="entry name" value="Pyr_redox_2"/>
    <property type="match status" value="1"/>
</dbReference>
<keyword evidence="8" id="KW-0408">Iron</keyword>
<dbReference type="InterPro" id="IPR001155">
    <property type="entry name" value="OxRdtase_FMN_N"/>
</dbReference>
<keyword evidence="14" id="KW-1185">Reference proteome</keyword>
<sequence>MENLDLLFSPKQIRHIEIKNRIAVTAHATAFNPTSNPSDQFIDYNVAKAQGGVGLLMTMGSSSVHPTSPNSDWGGIHNWDDSVIPYFKKMSEKIKPYGTVLMAQISHRGRRTWNDVTWLPTYAPSDIPEPNHYHMPHIVQPDDIDWLVDAYVQAALRLKKGGFDGVEISAAHGHMIDNFWSPISNRRTDQYGGSLENRMRFGNQVIDAVRDAVGDDFLVALRITGDELIEGGLTNEDMQEIALRSVKSGKIDLLNVIGSVGATQYHTALTVPSMNYPLGIFTGFAGAIRSYLQENGCDVPVLTCGRIVHPLQANQVLEEGQADFVGMNRAIIADPDLPKKAQEGKIDDIRICMGANEGCIGRIYIGKPMVCVQNPLISRESELMEWKPAEVAKKVLVIGGGPGGLEAARMAAEIGHNVTIWEQSGQLGGQIRLAAKAPNREAWASSVDWLEGQCRKLGVEVQLGKIATVEDVVAFGADSVVVATGSTARRLDIPGTDLPFVVTAREALAETAQIGERVLFIDEHHHQEGLSVAEFLAERGHVVEVISRLWVVGEEIDGTMRPDLYARLDGLGVQITPVTNAKEINEDKTVLVEHYLSHREWEMGPYDTVVVAAKGVANDGLWKELKGKVPDLHLVGDAVAARGLNNALLEGTRVARQI</sequence>
<gene>
    <name evidence="13" type="ORF">KHB02_026065</name>
    <name evidence="12" type="ORF">KHB02_40540</name>
</gene>
<evidence type="ECO:0000256" key="9">
    <source>
        <dbReference type="ARBA" id="ARBA00023014"/>
    </source>
</evidence>
<evidence type="ECO:0000259" key="10">
    <source>
        <dbReference type="Pfam" id="PF00724"/>
    </source>
</evidence>
<evidence type="ECO:0000256" key="6">
    <source>
        <dbReference type="ARBA" id="ARBA00022723"/>
    </source>
</evidence>
<evidence type="ECO:0000259" key="11">
    <source>
        <dbReference type="Pfam" id="PF07992"/>
    </source>
</evidence>
<feature type="domain" description="FAD/NAD(P)-binding" evidence="11">
    <location>
        <begin position="393"/>
        <end position="613"/>
    </location>
</feature>
<evidence type="ECO:0000256" key="3">
    <source>
        <dbReference type="ARBA" id="ARBA00011048"/>
    </source>
</evidence>
<feature type="domain" description="NADH:flavin oxidoreductase/NADH oxidase N-terminal" evidence="10">
    <location>
        <begin position="7"/>
        <end position="345"/>
    </location>
</feature>
<proteinExistence type="inferred from homology"/>
<dbReference type="AlphaFoldDB" id="A0A942T9W4"/>
<dbReference type="Gene3D" id="3.40.50.720">
    <property type="entry name" value="NAD(P)-binding Rossmann-like Domain"/>
    <property type="match status" value="1"/>
</dbReference>
<evidence type="ECO:0000256" key="8">
    <source>
        <dbReference type="ARBA" id="ARBA00023004"/>
    </source>
</evidence>
<dbReference type="Gene3D" id="3.20.20.70">
    <property type="entry name" value="Aldolase class I"/>
    <property type="match status" value="1"/>
</dbReference>
<name>A0A942T9W4_9BACI</name>
<keyword evidence="7" id="KW-0560">Oxidoreductase</keyword>
<dbReference type="SUPFAM" id="SSF51905">
    <property type="entry name" value="FAD/NAD(P)-binding domain"/>
    <property type="match status" value="1"/>
</dbReference>
<comment type="caution">
    <text evidence="12">The sequence shown here is derived from an EMBL/GenBank/DDBJ whole genome shotgun (WGS) entry which is preliminary data.</text>
</comment>
<dbReference type="GO" id="GO:0016491">
    <property type="term" value="F:oxidoreductase activity"/>
    <property type="evidence" value="ECO:0007669"/>
    <property type="project" value="UniProtKB-KW"/>
</dbReference>
<comment type="similarity">
    <text evidence="3">In the N-terminal section; belongs to the NADH:flavin oxidoreductase/NADH oxidase family.</text>
</comment>
<dbReference type="EMBL" id="JAGYPE010000009">
    <property type="protein sequence ID" value="MBS4187666.1"/>
    <property type="molecule type" value="Genomic_DNA"/>
</dbReference>
<evidence type="ECO:0000256" key="5">
    <source>
        <dbReference type="ARBA" id="ARBA00022643"/>
    </source>
</evidence>
<comment type="cofactor">
    <cofactor evidence="2">
        <name>[4Fe-4S] cluster</name>
        <dbReference type="ChEBI" id="CHEBI:49883"/>
    </cofactor>
</comment>
<dbReference type="GO" id="GO:0010181">
    <property type="term" value="F:FMN binding"/>
    <property type="evidence" value="ECO:0007669"/>
    <property type="project" value="InterPro"/>
</dbReference>
<dbReference type="PANTHER" id="PTHR42917:SF2">
    <property type="entry name" value="2,4-DIENOYL-COA REDUCTASE [(2E)-ENOYL-COA-PRODUCING]"/>
    <property type="match status" value="1"/>
</dbReference>
<evidence type="ECO:0000313" key="12">
    <source>
        <dbReference type="EMBL" id="MBS4187666.1"/>
    </source>
</evidence>